<dbReference type="Gene3D" id="3.10.620.30">
    <property type="match status" value="1"/>
</dbReference>
<proteinExistence type="predicted"/>
<dbReference type="PANTHER" id="PTHR39327:SF1">
    <property type="entry name" value="BLR5470 PROTEIN"/>
    <property type="match status" value="1"/>
</dbReference>
<sequence length="244" mass="26481">MVRFRNITIGTKAAFVAAAAVVAATSPLNATGLSALTRDSGNSLVRIGEGPKTLAPFASVVFCMQHRDQCANTGGPSIMVLDKKRKSQLISVNNSINHTIRPVNDKPGADVWSMDVTAGDCEDFALTKRKKLMQLGWSSESLKIAVAITNNGEGHAVLIAKTSEGDLVLDNRFNVIKDWRKTDLRWVMAQTGDNPKYWAKVKANVEEPQLVSAREGVSETAEINQSDADGEQQPNITVTFAHFQ</sequence>
<dbReference type="AlphaFoldDB" id="A0AB38HSB4"/>
<keyword evidence="2" id="KW-0614">Plasmid</keyword>
<dbReference type="RefSeq" id="WP_130817687.1">
    <property type="nucleotide sequence ID" value="NZ_SIMR01000006.1"/>
</dbReference>
<evidence type="ECO:0000313" key="3">
    <source>
        <dbReference type="Proteomes" id="UP000294215"/>
    </source>
</evidence>
<accession>A0AB38HSB4</accession>
<evidence type="ECO:0000313" key="2">
    <source>
        <dbReference type="EMBL" id="TBC03000.1"/>
    </source>
</evidence>
<dbReference type="Proteomes" id="UP000294215">
    <property type="component" value="Unassembled WGS sequence"/>
</dbReference>
<reference evidence="2 3" key="1">
    <citation type="submission" date="2019-02" db="EMBL/GenBank/DDBJ databases">
        <title>The genomic architecture of introgression among sibling species of bacteria.</title>
        <authorList>
            <person name="Cavassim M.I.A."/>
            <person name="Moeskjaer S."/>
            <person name="Moslemi C."/>
            <person name="Fields B."/>
            <person name="Bachmann A."/>
            <person name="Vilhjalmsson B."/>
            <person name="Schierup M.H."/>
            <person name="Young J.P.W."/>
            <person name="Andersen S.U."/>
        </authorList>
    </citation>
    <scope>NUCLEOTIDE SEQUENCE [LARGE SCALE GENOMIC DNA]</scope>
    <source>
        <strain evidence="2 3">SM92</strain>
        <plasmid evidence="2">pSM92_Rh12</plasmid>
    </source>
</reference>
<evidence type="ECO:0000256" key="1">
    <source>
        <dbReference type="SAM" id="SignalP"/>
    </source>
</evidence>
<dbReference type="PANTHER" id="PTHR39327">
    <property type="match status" value="1"/>
</dbReference>
<feature type="signal peptide" evidence="1">
    <location>
        <begin position="1"/>
        <end position="30"/>
    </location>
</feature>
<keyword evidence="1" id="KW-0732">Signal</keyword>
<geneLocation type="plasmid" evidence="2">
    <name>pSM92_Rh12</name>
</geneLocation>
<comment type="caution">
    <text evidence="2">The sequence shown here is derived from an EMBL/GenBank/DDBJ whole genome shotgun (WGS) entry which is preliminary data.</text>
</comment>
<name>A0AB38HSB4_9HYPH</name>
<dbReference type="Pfam" id="PF06035">
    <property type="entry name" value="Peptidase_C93"/>
    <property type="match status" value="1"/>
</dbReference>
<organism evidence="2 3">
    <name type="scientific">Rhizobium ruizarguesonis</name>
    <dbReference type="NCBI Taxonomy" id="2081791"/>
    <lineage>
        <taxon>Bacteria</taxon>
        <taxon>Pseudomonadati</taxon>
        <taxon>Pseudomonadota</taxon>
        <taxon>Alphaproteobacteria</taxon>
        <taxon>Hyphomicrobiales</taxon>
        <taxon>Rhizobiaceae</taxon>
        <taxon>Rhizobium/Agrobacterium group</taxon>
        <taxon>Rhizobium</taxon>
    </lineage>
</organism>
<protein>
    <submittedName>
        <fullName evidence="2">Transglutaminase-like protein</fullName>
    </submittedName>
</protein>
<dbReference type="EMBL" id="SIMR01000006">
    <property type="protein sequence ID" value="TBC03000.1"/>
    <property type="molecule type" value="Genomic_DNA"/>
</dbReference>
<feature type="chain" id="PRO_5044213102" evidence="1">
    <location>
        <begin position="31"/>
        <end position="244"/>
    </location>
</feature>
<gene>
    <name evidence="2" type="ORF">ELH40_35925</name>
</gene>
<dbReference type="InterPro" id="IPR010319">
    <property type="entry name" value="Transglutaminase-like_Cys_pept"/>
</dbReference>